<organism evidence="13 14">
    <name type="scientific">Acropora cervicornis</name>
    <name type="common">Staghorn coral</name>
    <dbReference type="NCBI Taxonomy" id="6130"/>
    <lineage>
        <taxon>Eukaryota</taxon>
        <taxon>Metazoa</taxon>
        <taxon>Cnidaria</taxon>
        <taxon>Anthozoa</taxon>
        <taxon>Hexacorallia</taxon>
        <taxon>Scleractinia</taxon>
        <taxon>Astrocoeniina</taxon>
        <taxon>Acroporidae</taxon>
        <taxon>Acropora</taxon>
    </lineage>
</organism>
<dbReference type="EC" id="2.4.1.122" evidence="4"/>
<dbReference type="GO" id="GO:0016020">
    <property type="term" value="C:membrane"/>
    <property type="evidence" value="ECO:0007669"/>
    <property type="project" value="UniProtKB-SubCell"/>
</dbReference>
<evidence type="ECO:0000313" key="13">
    <source>
        <dbReference type="EMBL" id="KAK2574339.1"/>
    </source>
</evidence>
<evidence type="ECO:0000256" key="3">
    <source>
        <dbReference type="ARBA" id="ARBA00006462"/>
    </source>
</evidence>
<accession>A0AAD9VH79</accession>
<keyword evidence="14" id="KW-1185">Reference proteome</keyword>
<dbReference type="AlphaFoldDB" id="A0AAD9VH79"/>
<evidence type="ECO:0000256" key="2">
    <source>
        <dbReference type="ARBA" id="ARBA00004922"/>
    </source>
</evidence>
<name>A0AAD9VH79_ACRCE</name>
<keyword evidence="10" id="KW-1133">Transmembrane helix</keyword>
<keyword evidence="7" id="KW-0812">Transmembrane</keyword>
<keyword evidence="5" id="KW-0328">Glycosyltransferase</keyword>
<sequence length="290" mass="32683">MKEDLVKQAESMGEKDHLELKMMHEEWAPLGSWTIIPIIKRLAEKHGSRKHWIFFCEDDTIINLSGLLRVLSNHDARKELFLGHALQDQQAAIIHHFAFYEDPSQFSFPDFAAGWALSIPLLNRQVLIYNIAMFIRDEGRGTLLIDVPEFCTNQAKDLRECVTSLKSSGPECGDLSLDLIFFAVKTTKKYHKDRVPIVQKTVGKYAKHIAYYSETADPSIPTEDIGVPNTERGFANCVPVIVIFTTSFPVIRGITIFPLSLIKAFRGMAKSSQTGSCLVAPLRCRVLMAE</sequence>
<evidence type="ECO:0000313" key="14">
    <source>
        <dbReference type="Proteomes" id="UP001249851"/>
    </source>
</evidence>
<comment type="pathway">
    <text evidence="2">Protein modification; protein glycosylation.</text>
</comment>
<dbReference type="GO" id="GO:0016263">
    <property type="term" value="F:glycoprotein-N-acetylgalactosamine 3-beta-galactosyltransferase activity"/>
    <property type="evidence" value="ECO:0007669"/>
    <property type="project" value="UniProtKB-EC"/>
</dbReference>
<evidence type="ECO:0000256" key="9">
    <source>
        <dbReference type="ARBA" id="ARBA00022968"/>
    </source>
</evidence>
<dbReference type="Pfam" id="PF02434">
    <property type="entry name" value="Fringe"/>
    <property type="match status" value="2"/>
</dbReference>
<reference evidence="13" key="2">
    <citation type="journal article" date="2023" name="Science">
        <title>Genomic signatures of disease resistance in endangered staghorn corals.</title>
        <authorList>
            <person name="Vollmer S.V."/>
            <person name="Selwyn J.D."/>
            <person name="Despard B.A."/>
            <person name="Roesel C.L."/>
        </authorList>
    </citation>
    <scope>NUCLEOTIDE SEQUENCE</scope>
    <source>
        <strain evidence="13">K2</strain>
    </source>
</reference>
<keyword evidence="9" id="KW-0735">Signal-anchor</keyword>
<keyword evidence="6" id="KW-0808">Transferase</keyword>
<evidence type="ECO:0000256" key="4">
    <source>
        <dbReference type="ARBA" id="ARBA00012557"/>
    </source>
</evidence>
<dbReference type="EMBL" id="JARQWQ010000001">
    <property type="protein sequence ID" value="KAK2574339.1"/>
    <property type="molecule type" value="Genomic_DNA"/>
</dbReference>
<keyword evidence="8" id="KW-0547">Nucleotide-binding</keyword>
<evidence type="ECO:0000256" key="7">
    <source>
        <dbReference type="ARBA" id="ARBA00022692"/>
    </source>
</evidence>
<evidence type="ECO:0000256" key="5">
    <source>
        <dbReference type="ARBA" id="ARBA00022676"/>
    </source>
</evidence>
<proteinExistence type="inferred from homology"/>
<dbReference type="GO" id="GO:0000166">
    <property type="term" value="F:nucleotide binding"/>
    <property type="evidence" value="ECO:0007669"/>
    <property type="project" value="UniProtKB-KW"/>
</dbReference>
<comment type="subcellular location">
    <subcellularLocation>
        <location evidence="1">Membrane</location>
        <topology evidence="1">Single-pass type II membrane protein</topology>
    </subcellularLocation>
</comment>
<comment type="caution">
    <text evidence="13">The sequence shown here is derived from an EMBL/GenBank/DDBJ whole genome shotgun (WGS) entry which is preliminary data.</text>
</comment>
<dbReference type="InterPro" id="IPR003378">
    <property type="entry name" value="Fringe-like_glycosylTrfase"/>
</dbReference>
<evidence type="ECO:0000256" key="8">
    <source>
        <dbReference type="ARBA" id="ARBA00022741"/>
    </source>
</evidence>
<dbReference type="Proteomes" id="UP001249851">
    <property type="component" value="Unassembled WGS sequence"/>
</dbReference>
<feature type="domain" description="Fringe-like glycosyltransferase" evidence="12">
    <location>
        <begin position="175"/>
        <end position="233"/>
    </location>
</feature>
<dbReference type="PANTHER" id="PTHR23033">
    <property type="entry name" value="BETA1,3-GALACTOSYLTRANSFERASE"/>
    <property type="match status" value="1"/>
</dbReference>
<evidence type="ECO:0000256" key="10">
    <source>
        <dbReference type="ARBA" id="ARBA00022989"/>
    </source>
</evidence>
<evidence type="ECO:0000256" key="1">
    <source>
        <dbReference type="ARBA" id="ARBA00004606"/>
    </source>
</evidence>
<feature type="domain" description="Fringe-like glycosyltransferase" evidence="12">
    <location>
        <begin position="47"/>
        <end position="125"/>
    </location>
</feature>
<evidence type="ECO:0000259" key="12">
    <source>
        <dbReference type="Pfam" id="PF02434"/>
    </source>
</evidence>
<keyword evidence="11" id="KW-0472">Membrane</keyword>
<evidence type="ECO:0000256" key="6">
    <source>
        <dbReference type="ARBA" id="ARBA00022679"/>
    </source>
</evidence>
<gene>
    <name evidence="13" type="ORF">P5673_000491</name>
</gene>
<dbReference type="InterPro" id="IPR026050">
    <property type="entry name" value="C1GALT1/C1GALT1_chp1"/>
</dbReference>
<evidence type="ECO:0000256" key="11">
    <source>
        <dbReference type="ARBA" id="ARBA00023136"/>
    </source>
</evidence>
<protein>
    <recommendedName>
        <fullName evidence="4">N-acetylgalactosaminide beta-1,3-galactosyltransferase</fullName>
        <ecNumber evidence="4">2.4.1.122</ecNumber>
    </recommendedName>
</protein>
<dbReference type="Gene3D" id="3.90.550.50">
    <property type="match status" value="2"/>
</dbReference>
<comment type="similarity">
    <text evidence="3">Belongs to the glycosyltransferase 31 family. Beta3-Gal-T subfamily.</text>
</comment>
<reference evidence="13" key="1">
    <citation type="journal article" date="2023" name="G3 (Bethesda)">
        <title>Whole genome assembly and annotation of the endangered Caribbean coral Acropora cervicornis.</title>
        <authorList>
            <person name="Selwyn J.D."/>
            <person name="Vollmer S.V."/>
        </authorList>
    </citation>
    <scope>NUCLEOTIDE SEQUENCE</scope>
    <source>
        <strain evidence="13">K2</strain>
    </source>
</reference>